<feature type="compositionally biased region" description="Low complexity" evidence="1">
    <location>
        <begin position="45"/>
        <end position="61"/>
    </location>
</feature>
<organism evidence="3 4">
    <name type="scientific">Kalanchoe fedtschenkoi</name>
    <name type="common">Lavender scallops</name>
    <name type="synonym">South American air plant</name>
    <dbReference type="NCBI Taxonomy" id="63787"/>
    <lineage>
        <taxon>Eukaryota</taxon>
        <taxon>Viridiplantae</taxon>
        <taxon>Streptophyta</taxon>
        <taxon>Embryophyta</taxon>
        <taxon>Tracheophyta</taxon>
        <taxon>Spermatophyta</taxon>
        <taxon>Magnoliopsida</taxon>
        <taxon>eudicotyledons</taxon>
        <taxon>Gunneridae</taxon>
        <taxon>Pentapetalae</taxon>
        <taxon>Saxifragales</taxon>
        <taxon>Crassulaceae</taxon>
        <taxon>Kalanchoe</taxon>
    </lineage>
</organism>
<keyword evidence="2" id="KW-1133">Transmembrane helix</keyword>
<evidence type="ECO:0000256" key="2">
    <source>
        <dbReference type="SAM" id="Phobius"/>
    </source>
</evidence>
<evidence type="ECO:0000313" key="4">
    <source>
        <dbReference type="Proteomes" id="UP000594263"/>
    </source>
</evidence>
<keyword evidence="4" id="KW-1185">Reference proteome</keyword>
<dbReference type="Gramene" id="Kaladp0048s0071.1.v1.1">
    <property type="protein sequence ID" value="Kaladp0048s0071.1.v1.1"/>
    <property type="gene ID" value="Kaladp0048s0071.v1.1"/>
</dbReference>
<feature type="transmembrane region" description="Helical" evidence="2">
    <location>
        <begin position="141"/>
        <end position="160"/>
    </location>
</feature>
<dbReference type="EnsemblPlants" id="Kaladp0048s0071.1.v1.1">
    <property type="protein sequence ID" value="Kaladp0048s0071.1.v1.1"/>
    <property type="gene ID" value="Kaladp0048s0071.v1.1"/>
</dbReference>
<proteinExistence type="predicted"/>
<dbReference type="OMA" id="MVTITHR"/>
<evidence type="ECO:0008006" key="5">
    <source>
        <dbReference type="Google" id="ProtNLM"/>
    </source>
</evidence>
<dbReference type="PANTHER" id="PTHR37206:SF1">
    <property type="entry name" value="TRANSMEMBRANE PROTEIN"/>
    <property type="match status" value="1"/>
</dbReference>
<protein>
    <recommendedName>
        <fullName evidence="5">Transmembrane protein</fullName>
    </recommendedName>
</protein>
<dbReference type="AlphaFoldDB" id="A0A7N0TWQ4"/>
<evidence type="ECO:0000313" key="3">
    <source>
        <dbReference type="EnsemblPlants" id="Kaladp0048s0071.1.v1.1"/>
    </source>
</evidence>
<feature type="region of interest" description="Disordered" evidence="1">
    <location>
        <begin position="1"/>
        <end position="70"/>
    </location>
</feature>
<keyword evidence="2" id="KW-0472">Membrane</keyword>
<sequence>MAEADSYLDGDSQPPITSSMVTITHRRPDHLSVFPPINHEGLHVSSPSHSSSSSSSTSITADSDESEGLEDALPHRRLAAGPPHQDCVHLKPEPSPHPLTRVPSSLCGWLGFGLEILLRRIRISAPSIPGQSALVGAFRSFPLLTTAAAVYVASLVISWLRLRVRHRRKHEVDMLVRGIRDRDEKILKLLDQIALLNEVLLGHQRSQ</sequence>
<evidence type="ECO:0000256" key="1">
    <source>
        <dbReference type="SAM" id="MobiDB-lite"/>
    </source>
</evidence>
<keyword evidence="2" id="KW-0812">Transmembrane</keyword>
<dbReference type="PANTHER" id="PTHR37206">
    <property type="entry name" value="TRANSMEMBRANE PROTEIN"/>
    <property type="match status" value="1"/>
</dbReference>
<reference evidence="3" key="1">
    <citation type="submission" date="2021-01" db="UniProtKB">
        <authorList>
            <consortium name="EnsemblPlants"/>
        </authorList>
    </citation>
    <scope>IDENTIFICATION</scope>
</reference>
<accession>A0A7N0TWQ4</accession>
<dbReference type="Proteomes" id="UP000594263">
    <property type="component" value="Unplaced"/>
</dbReference>
<name>A0A7N0TWQ4_KALFE</name>